<dbReference type="Proteomes" id="UP000484255">
    <property type="component" value="Unassembled WGS sequence"/>
</dbReference>
<feature type="domain" description="Chlorhexidine efflux transporter" evidence="2">
    <location>
        <begin position="3"/>
        <end position="65"/>
    </location>
</feature>
<dbReference type="RefSeq" id="WP_163456305.1">
    <property type="nucleotide sequence ID" value="NZ_JAAGOH010000003.1"/>
</dbReference>
<feature type="transmembrane region" description="Helical" evidence="1">
    <location>
        <begin position="105"/>
        <end position="128"/>
    </location>
</feature>
<evidence type="ECO:0000256" key="1">
    <source>
        <dbReference type="SAM" id="Phobius"/>
    </source>
</evidence>
<feature type="transmembrane region" description="Helical" evidence="1">
    <location>
        <begin position="38"/>
        <end position="59"/>
    </location>
</feature>
<gene>
    <name evidence="3" type="ORF">G3A44_04505</name>
</gene>
<evidence type="ECO:0000313" key="4">
    <source>
        <dbReference type="Proteomes" id="UP000484255"/>
    </source>
</evidence>
<dbReference type="AlphaFoldDB" id="A0A7C9PFA0"/>
<comment type="caution">
    <text evidence="3">The sequence shown here is derived from an EMBL/GenBank/DDBJ whole genome shotgun (WGS) entry which is preliminary data.</text>
</comment>
<keyword evidence="1" id="KW-0812">Transmembrane</keyword>
<feature type="transmembrane region" description="Helical" evidence="1">
    <location>
        <begin position="80"/>
        <end position="99"/>
    </location>
</feature>
<dbReference type="InterPro" id="IPR058208">
    <property type="entry name" value="PACE"/>
</dbReference>
<accession>A0A7C9PFA0</accession>
<evidence type="ECO:0000259" key="2">
    <source>
        <dbReference type="Pfam" id="PF05232"/>
    </source>
</evidence>
<proteinExistence type="predicted"/>
<feature type="transmembrane region" description="Helical" evidence="1">
    <location>
        <begin position="7"/>
        <end position="26"/>
    </location>
</feature>
<name>A0A7C9PFA0_9BURK</name>
<feature type="domain" description="Chlorhexidine efflux transporter" evidence="2">
    <location>
        <begin position="71"/>
        <end position="133"/>
    </location>
</feature>
<protein>
    <submittedName>
        <fullName evidence="3">PACE efflux transporter</fullName>
    </submittedName>
</protein>
<keyword evidence="1" id="KW-0472">Membrane</keyword>
<evidence type="ECO:0000313" key="3">
    <source>
        <dbReference type="EMBL" id="NDY90457.1"/>
    </source>
</evidence>
<reference evidence="3 4" key="1">
    <citation type="submission" date="2020-02" db="EMBL/GenBank/DDBJ databases">
        <title>Ideonella bacterium strain TBM-1.</title>
        <authorList>
            <person name="Chen W.-M."/>
        </authorList>
    </citation>
    <scope>NUCLEOTIDE SEQUENCE [LARGE SCALE GENOMIC DNA]</scope>
    <source>
        <strain evidence="3 4">TBM-1</strain>
    </source>
</reference>
<keyword evidence="1" id="KW-1133">Transmembrane helix</keyword>
<sequence length="139" mass="15158">MQGLRRRIVYVTLFETLAIAGSGAAFEAMAGGGWGTSTGLAVATSLIAVAWNFAFNHVFEAWERRQPVKGRSLKRRTAHAVGFELGLILMTVPLIAAWLQVGWWAALVMDLSLVMGFVVYTFCFNWAFDAVFGLPASAL</sequence>
<dbReference type="Pfam" id="PF05232">
    <property type="entry name" value="BTP"/>
    <property type="match status" value="2"/>
</dbReference>
<organism evidence="3 4">
    <name type="scientific">Ideonella livida</name>
    <dbReference type="NCBI Taxonomy" id="2707176"/>
    <lineage>
        <taxon>Bacteria</taxon>
        <taxon>Pseudomonadati</taxon>
        <taxon>Pseudomonadota</taxon>
        <taxon>Betaproteobacteria</taxon>
        <taxon>Burkholderiales</taxon>
        <taxon>Sphaerotilaceae</taxon>
        <taxon>Ideonella</taxon>
    </lineage>
</organism>
<dbReference type="NCBIfam" id="NF033664">
    <property type="entry name" value="PACE_transport"/>
    <property type="match status" value="1"/>
</dbReference>
<dbReference type="InterPro" id="IPR007896">
    <property type="entry name" value="BTP_bacteria"/>
</dbReference>
<dbReference type="EMBL" id="JAAGOH010000003">
    <property type="protein sequence ID" value="NDY90457.1"/>
    <property type="molecule type" value="Genomic_DNA"/>
</dbReference>
<keyword evidence="4" id="KW-1185">Reference proteome</keyword>